<dbReference type="InterPro" id="IPR036976">
    <property type="entry name" value="RimM_N_sf"/>
</dbReference>
<evidence type="ECO:0000256" key="5">
    <source>
        <dbReference type="HAMAP-Rule" id="MF_00014"/>
    </source>
</evidence>
<comment type="caution">
    <text evidence="8">The sequence shown here is derived from an EMBL/GenBank/DDBJ whole genome shotgun (WGS) entry which is preliminary data.</text>
</comment>
<dbReference type="Gene3D" id="2.40.30.60">
    <property type="entry name" value="RimM"/>
    <property type="match status" value="1"/>
</dbReference>
<keyword evidence="1 5" id="KW-0963">Cytoplasm</keyword>
<sequence length="167" mass="18874">MKIKVGKVLKAQGIKGEVKAACLLDNAEMLKHVKQMYFNNKPYNVRKLRCDGGFFFVQFEEVTDRNAAENLRGWDILCEKSDLHLDTGRFFVEDVVGCRVTLEDGTLVGEVCDVLQYGAADVYVCKNGDKEVSFPFLKDLVLSVNTDSKSIVLFAKRFEEVAVYNED</sequence>
<organism evidence="8 9">
    <name type="scientific">Candidatus Fimimonas gallinarum</name>
    <dbReference type="NCBI Taxonomy" id="2840821"/>
    <lineage>
        <taxon>Bacteria</taxon>
        <taxon>Pseudomonadati</taxon>
        <taxon>Myxococcota</taxon>
        <taxon>Myxococcia</taxon>
        <taxon>Myxococcales</taxon>
        <taxon>Cystobacterineae</taxon>
        <taxon>Myxococcaceae</taxon>
        <taxon>Myxococcaceae incertae sedis</taxon>
        <taxon>Candidatus Fimimonas</taxon>
    </lineage>
</organism>
<feature type="domain" description="RimM N-terminal" evidence="6">
    <location>
        <begin position="5"/>
        <end position="81"/>
    </location>
</feature>
<evidence type="ECO:0000256" key="3">
    <source>
        <dbReference type="ARBA" id="ARBA00022552"/>
    </source>
</evidence>
<evidence type="ECO:0000259" key="6">
    <source>
        <dbReference type="Pfam" id="PF01782"/>
    </source>
</evidence>
<accession>A0A9D1E4P4</accession>
<dbReference type="InterPro" id="IPR002676">
    <property type="entry name" value="RimM_N"/>
</dbReference>
<reference evidence="8" key="2">
    <citation type="journal article" date="2021" name="PeerJ">
        <title>Extensive microbial diversity within the chicken gut microbiome revealed by metagenomics and culture.</title>
        <authorList>
            <person name="Gilroy R."/>
            <person name="Ravi A."/>
            <person name="Getino M."/>
            <person name="Pursley I."/>
            <person name="Horton D.L."/>
            <person name="Alikhan N.F."/>
            <person name="Baker D."/>
            <person name="Gharbi K."/>
            <person name="Hall N."/>
            <person name="Watson M."/>
            <person name="Adriaenssens E.M."/>
            <person name="Foster-Nyarko E."/>
            <person name="Jarju S."/>
            <person name="Secka A."/>
            <person name="Antonio M."/>
            <person name="Oren A."/>
            <person name="Chaudhuri R.R."/>
            <person name="La Ragione R."/>
            <person name="Hildebrand F."/>
            <person name="Pallen M.J."/>
        </authorList>
    </citation>
    <scope>NUCLEOTIDE SEQUENCE</scope>
    <source>
        <strain evidence="8">CHK121-14286</strain>
    </source>
</reference>
<proteinExistence type="inferred from homology"/>
<feature type="domain" description="Ribosome maturation factor RimM PRC barrel" evidence="7">
    <location>
        <begin position="93"/>
        <end position="153"/>
    </location>
</feature>
<comment type="function">
    <text evidence="5">An accessory protein needed during the final step in the assembly of 30S ribosomal subunit, possibly for assembly of the head region. Essential for efficient processing of 16S rRNA. May be needed both before and after RbfA during the maturation of 16S rRNA. It has affinity for free ribosomal 30S subunits but not for 70S ribosomes.</text>
</comment>
<keyword evidence="2 5" id="KW-0690">Ribosome biogenesis</keyword>
<dbReference type="InterPro" id="IPR011033">
    <property type="entry name" value="PRC_barrel-like_sf"/>
</dbReference>
<dbReference type="SUPFAM" id="SSF50447">
    <property type="entry name" value="Translation proteins"/>
    <property type="match status" value="1"/>
</dbReference>
<evidence type="ECO:0000256" key="2">
    <source>
        <dbReference type="ARBA" id="ARBA00022517"/>
    </source>
</evidence>
<dbReference type="GO" id="GO:0005737">
    <property type="term" value="C:cytoplasm"/>
    <property type="evidence" value="ECO:0007669"/>
    <property type="project" value="UniProtKB-SubCell"/>
</dbReference>
<dbReference type="GO" id="GO:0005840">
    <property type="term" value="C:ribosome"/>
    <property type="evidence" value="ECO:0007669"/>
    <property type="project" value="InterPro"/>
</dbReference>
<evidence type="ECO:0000256" key="4">
    <source>
        <dbReference type="ARBA" id="ARBA00023186"/>
    </source>
</evidence>
<dbReference type="InterPro" id="IPR009000">
    <property type="entry name" value="Transl_B-barrel_sf"/>
</dbReference>
<comment type="similarity">
    <text evidence="5">Belongs to the RimM family.</text>
</comment>
<dbReference type="PANTHER" id="PTHR33692">
    <property type="entry name" value="RIBOSOME MATURATION FACTOR RIMM"/>
    <property type="match status" value="1"/>
</dbReference>
<evidence type="ECO:0000313" key="8">
    <source>
        <dbReference type="EMBL" id="HIR66318.1"/>
    </source>
</evidence>
<name>A0A9D1E4P4_9BACT</name>
<evidence type="ECO:0000256" key="1">
    <source>
        <dbReference type="ARBA" id="ARBA00022490"/>
    </source>
</evidence>
<dbReference type="GO" id="GO:0042274">
    <property type="term" value="P:ribosomal small subunit biogenesis"/>
    <property type="evidence" value="ECO:0007669"/>
    <property type="project" value="UniProtKB-UniRule"/>
</dbReference>
<evidence type="ECO:0000259" key="7">
    <source>
        <dbReference type="Pfam" id="PF24986"/>
    </source>
</evidence>
<dbReference type="GO" id="GO:0006364">
    <property type="term" value="P:rRNA processing"/>
    <property type="evidence" value="ECO:0007669"/>
    <property type="project" value="UniProtKB-UniRule"/>
</dbReference>
<dbReference type="EMBL" id="DVHL01000044">
    <property type="protein sequence ID" value="HIR66318.1"/>
    <property type="molecule type" value="Genomic_DNA"/>
</dbReference>
<keyword evidence="4 5" id="KW-0143">Chaperone</keyword>
<protein>
    <recommendedName>
        <fullName evidence="5">Ribosome maturation factor RimM</fullName>
    </recommendedName>
</protein>
<dbReference type="HAMAP" id="MF_00014">
    <property type="entry name" value="Ribosome_mat_RimM"/>
    <property type="match status" value="1"/>
</dbReference>
<dbReference type="SUPFAM" id="SSF50346">
    <property type="entry name" value="PRC-barrel domain"/>
    <property type="match status" value="1"/>
</dbReference>
<dbReference type="Proteomes" id="UP000824200">
    <property type="component" value="Unassembled WGS sequence"/>
</dbReference>
<evidence type="ECO:0000313" key="9">
    <source>
        <dbReference type="Proteomes" id="UP000824200"/>
    </source>
</evidence>
<dbReference type="PANTHER" id="PTHR33692:SF1">
    <property type="entry name" value="RIBOSOME MATURATION FACTOR RIMM"/>
    <property type="match status" value="1"/>
</dbReference>
<comment type="domain">
    <text evidence="5">The PRC barrel domain binds ribosomal protein uS19.</text>
</comment>
<gene>
    <name evidence="5 8" type="primary">rimM</name>
    <name evidence="8" type="ORF">IAC95_05515</name>
</gene>
<dbReference type="GO" id="GO:0043022">
    <property type="term" value="F:ribosome binding"/>
    <property type="evidence" value="ECO:0007669"/>
    <property type="project" value="InterPro"/>
</dbReference>
<reference evidence="8" key="1">
    <citation type="submission" date="2020-10" db="EMBL/GenBank/DDBJ databases">
        <authorList>
            <person name="Gilroy R."/>
        </authorList>
    </citation>
    <scope>NUCLEOTIDE SEQUENCE</scope>
    <source>
        <strain evidence="8">CHK121-14286</strain>
    </source>
</reference>
<dbReference type="InterPro" id="IPR056792">
    <property type="entry name" value="PRC_RimM"/>
</dbReference>
<dbReference type="Pfam" id="PF01782">
    <property type="entry name" value="RimM"/>
    <property type="match status" value="1"/>
</dbReference>
<comment type="subcellular location">
    <subcellularLocation>
        <location evidence="5">Cytoplasm</location>
    </subcellularLocation>
</comment>
<keyword evidence="3 5" id="KW-0698">rRNA processing</keyword>
<dbReference type="Pfam" id="PF24986">
    <property type="entry name" value="PRC_RimM"/>
    <property type="match status" value="1"/>
</dbReference>
<dbReference type="AlphaFoldDB" id="A0A9D1E4P4"/>
<dbReference type="Gene3D" id="2.30.30.240">
    <property type="entry name" value="PRC-barrel domain"/>
    <property type="match status" value="1"/>
</dbReference>
<dbReference type="InterPro" id="IPR011961">
    <property type="entry name" value="RimM"/>
</dbReference>
<comment type="subunit">
    <text evidence="5">Binds ribosomal protein uS19.</text>
</comment>
<dbReference type="NCBIfam" id="TIGR02273">
    <property type="entry name" value="16S_RimM"/>
    <property type="match status" value="1"/>
</dbReference>